<dbReference type="EMBL" id="LRGB01000512">
    <property type="protein sequence ID" value="KZS18535.1"/>
    <property type="molecule type" value="Genomic_DNA"/>
</dbReference>
<dbReference type="Gene3D" id="2.60.40.770">
    <property type="match status" value="1"/>
</dbReference>
<organism evidence="1 2">
    <name type="scientific">Daphnia magna</name>
    <dbReference type="NCBI Taxonomy" id="35525"/>
    <lineage>
        <taxon>Eukaryota</taxon>
        <taxon>Metazoa</taxon>
        <taxon>Ecdysozoa</taxon>
        <taxon>Arthropoda</taxon>
        <taxon>Crustacea</taxon>
        <taxon>Branchiopoda</taxon>
        <taxon>Diplostraca</taxon>
        <taxon>Cladocera</taxon>
        <taxon>Anomopoda</taxon>
        <taxon>Daphniidae</taxon>
        <taxon>Daphnia</taxon>
    </lineage>
</organism>
<name>A0A162P5A8_9CRUS</name>
<proteinExistence type="predicted"/>
<evidence type="ECO:0000313" key="1">
    <source>
        <dbReference type="EMBL" id="KZS18535.1"/>
    </source>
</evidence>
<dbReference type="Proteomes" id="UP000076858">
    <property type="component" value="Unassembled WGS sequence"/>
</dbReference>
<gene>
    <name evidence="1" type="ORF">APZ42_015058</name>
</gene>
<reference evidence="1 2" key="1">
    <citation type="submission" date="2016-03" db="EMBL/GenBank/DDBJ databases">
        <title>EvidentialGene: Evidence-directed Construction of Genes on Genomes.</title>
        <authorList>
            <person name="Gilbert D.G."/>
            <person name="Choi J.-H."/>
            <person name="Mockaitis K."/>
            <person name="Colbourne J."/>
            <person name="Pfrender M."/>
        </authorList>
    </citation>
    <scope>NUCLEOTIDE SEQUENCE [LARGE SCALE GENOMIC DNA]</scope>
    <source>
        <strain evidence="1 2">Xinb3</strain>
        <tissue evidence="1">Complete organism</tissue>
    </source>
</reference>
<dbReference type="AlphaFoldDB" id="A0A162P5A8"/>
<sequence>MSTLLVLSPAFPSVNAKAIWELRDDSDSTLVCFEVTVKLL</sequence>
<comment type="caution">
    <text evidence="1">The sequence shown here is derived from an EMBL/GenBank/DDBJ whole genome shotgun (WGS) entry which is preliminary data.</text>
</comment>
<accession>A0A162P5A8</accession>
<evidence type="ECO:0000313" key="2">
    <source>
        <dbReference type="Proteomes" id="UP000076858"/>
    </source>
</evidence>
<dbReference type="OrthoDB" id="6330043at2759"/>
<protein>
    <submittedName>
        <fullName evidence="1">Putative Niemann-pick type C protein</fullName>
    </submittedName>
</protein>
<keyword evidence="2" id="KW-1185">Reference proteome</keyword>